<comment type="caution">
    <text evidence="1">The sequence shown here is derived from an EMBL/GenBank/DDBJ whole genome shotgun (WGS) entry which is preliminary data.</text>
</comment>
<organism evidence="1 2">
    <name type="scientific">Candida boidinii</name>
    <name type="common">Yeast</name>
    <dbReference type="NCBI Taxonomy" id="5477"/>
    <lineage>
        <taxon>Eukaryota</taxon>
        <taxon>Fungi</taxon>
        <taxon>Dikarya</taxon>
        <taxon>Ascomycota</taxon>
        <taxon>Saccharomycotina</taxon>
        <taxon>Pichiomycetes</taxon>
        <taxon>Pichiales</taxon>
        <taxon>Pichiaceae</taxon>
        <taxon>Ogataea</taxon>
        <taxon>Ogataea/Candida clade</taxon>
    </lineage>
</organism>
<accession>A0ACB5TWA0</accession>
<evidence type="ECO:0000313" key="2">
    <source>
        <dbReference type="Proteomes" id="UP001165101"/>
    </source>
</evidence>
<keyword evidence="2" id="KW-1185">Reference proteome</keyword>
<name>A0ACB5TWA0_CANBO</name>
<evidence type="ECO:0000313" key="1">
    <source>
        <dbReference type="EMBL" id="GME96597.1"/>
    </source>
</evidence>
<dbReference type="Proteomes" id="UP001165101">
    <property type="component" value="Unassembled WGS sequence"/>
</dbReference>
<sequence length="648" mass="75028">MDLIDEGLQNANPLIDSNLQLQQPILMSPSNSINRGRSPGIFEKIQMRSPSMTGRVISGSQQPMANINNQILGMPGEFNDTMMRKTSSGSAYHRRTVSSSNPNTNTVVTQEKTQNNLGQTKIFTKVDLPALPLPDKDYVIPAASISMVDGKMTREEGMQYRLRAINNQKSQLKNTPKDIALYNQLESERQEILSYLSKDYNGEMDNIINKTKQIEEPDSRNKKSFTGMIKNIFHENKNYNSNEIQYANNNNNNDPNRITENDYQQSFGMPGQYFQQTNFNQYDSNGKFIPLDESSKSTKSTKPRKKISFTDNTMDNSDDQQIDQDFLDSVRNYEEHQYFQDRLSKENEYKKKNLEMPFKDQIINQQVSFIENSKIPLDVTYNDKEDYYVDIVEIERTKNELRKKRKEELKAYQYVYKPINGLPNEDRRAERKKKIPSLNRKLEKHLSEYSKYVNEYDIDEINKSRAKAKKKEKKREEEREKERQRQKTKNFASPSFDDGKRQRRSSNEQPQPTHFQNNVNQTIINQYDCRSVSISSDRGSSRRNSDSGTRKSSGSSQRGATNNDFVDLTNQTMNKETHPDILKHSIFNDNAAGIELMAQLTSLIKIMFVKSVQNYQWIFLCIVFVFALKGVLAILSPIVPVLRFIGII</sequence>
<proteinExistence type="predicted"/>
<protein>
    <submittedName>
        <fullName evidence="1">Unnamed protein product</fullName>
    </submittedName>
</protein>
<reference evidence="1" key="1">
    <citation type="submission" date="2023-04" db="EMBL/GenBank/DDBJ databases">
        <title>Candida boidinii NBRC 1967.</title>
        <authorList>
            <person name="Ichikawa N."/>
            <person name="Sato H."/>
            <person name="Tonouchi N."/>
        </authorList>
    </citation>
    <scope>NUCLEOTIDE SEQUENCE</scope>
    <source>
        <strain evidence="1">NBRC 1967</strain>
    </source>
</reference>
<gene>
    <name evidence="1" type="ORF">Cboi01_000432300</name>
</gene>
<dbReference type="EMBL" id="BSXV01002740">
    <property type="protein sequence ID" value="GME96597.1"/>
    <property type="molecule type" value="Genomic_DNA"/>
</dbReference>